<sequence length="218" mass="25143">MWCYADNYTEASFRIATEKVSSNLGFEAVMGGEILEFCEKEKQVLSERVAELEEQLTEEQRHELEVKLETSEKHIPLICVGDNSEDDDIIFILPEDYSPRKRLKIDHEKKAHRIGDQDNQAKKDLAITYYKPGTNLPHARENCTAHKFVQSNVTTATVSCNENYCEQCYCYVCDANVKECNSWKTGTNPHCNAYSKNAFWEKLRKMAKRKVVCLTEVL</sequence>
<dbReference type="PANTHER" id="PTHR33443:SF30">
    <property type="entry name" value="SARCOSINE DEHYDROGENASE-2C PROTEIN"/>
    <property type="match status" value="1"/>
</dbReference>
<dbReference type="PANTHER" id="PTHR33443">
    <property type="entry name" value="ZGC:112980"/>
    <property type="match status" value="1"/>
</dbReference>
<dbReference type="InterPro" id="IPR053234">
    <property type="entry name" value="RPM1_Interactor"/>
</dbReference>
<keyword evidence="1" id="KW-0175">Coiled coil</keyword>
<organism evidence="2 3">
    <name type="scientific">Pocillopora damicornis</name>
    <name type="common">Cauliflower coral</name>
    <name type="synonym">Millepora damicornis</name>
    <dbReference type="NCBI Taxonomy" id="46731"/>
    <lineage>
        <taxon>Eukaryota</taxon>
        <taxon>Metazoa</taxon>
        <taxon>Cnidaria</taxon>
        <taxon>Anthozoa</taxon>
        <taxon>Hexacorallia</taxon>
        <taxon>Scleractinia</taxon>
        <taxon>Astrocoeniina</taxon>
        <taxon>Pocilloporidae</taxon>
        <taxon>Pocillopora</taxon>
    </lineage>
</organism>
<accession>A0A3M6TJ71</accession>
<feature type="coiled-coil region" evidence="1">
    <location>
        <begin position="35"/>
        <end position="69"/>
    </location>
</feature>
<dbReference type="EMBL" id="RCHS01003500">
    <property type="protein sequence ID" value="RMX41386.1"/>
    <property type="molecule type" value="Genomic_DNA"/>
</dbReference>
<proteinExistence type="predicted"/>
<evidence type="ECO:0000313" key="2">
    <source>
        <dbReference type="EMBL" id="RMX41386.1"/>
    </source>
</evidence>
<name>A0A3M6TJ71_POCDA</name>
<reference evidence="2 3" key="1">
    <citation type="journal article" date="2018" name="Sci. Rep.">
        <title>Comparative analysis of the Pocillopora damicornis genome highlights role of immune system in coral evolution.</title>
        <authorList>
            <person name="Cunning R."/>
            <person name="Bay R.A."/>
            <person name="Gillette P."/>
            <person name="Baker A.C."/>
            <person name="Traylor-Knowles N."/>
        </authorList>
    </citation>
    <scope>NUCLEOTIDE SEQUENCE [LARGE SCALE GENOMIC DNA]</scope>
    <source>
        <strain evidence="2">RSMAS</strain>
        <tissue evidence="2">Whole animal</tissue>
    </source>
</reference>
<keyword evidence="3" id="KW-1185">Reference proteome</keyword>
<evidence type="ECO:0000256" key="1">
    <source>
        <dbReference type="SAM" id="Coils"/>
    </source>
</evidence>
<dbReference type="AlphaFoldDB" id="A0A3M6TJ71"/>
<gene>
    <name evidence="2" type="ORF">pdam_00016823</name>
</gene>
<protein>
    <submittedName>
        <fullName evidence="2">Uncharacterized protein</fullName>
    </submittedName>
</protein>
<evidence type="ECO:0000313" key="3">
    <source>
        <dbReference type="Proteomes" id="UP000275408"/>
    </source>
</evidence>
<dbReference type="OrthoDB" id="266020at2759"/>
<dbReference type="Proteomes" id="UP000275408">
    <property type="component" value="Unassembled WGS sequence"/>
</dbReference>
<comment type="caution">
    <text evidence="2">The sequence shown here is derived from an EMBL/GenBank/DDBJ whole genome shotgun (WGS) entry which is preliminary data.</text>
</comment>